<dbReference type="Proteomes" id="UP000240653">
    <property type="component" value="Unassembled WGS sequence"/>
</dbReference>
<sequence>MPFLNDLSEREALASKVAAVFSERVVQEATPGARFVVFDASGAVFDSGFGSAAAAGSPPGPRARFRVASCTKSFTAAAVLLLRDRGLLSLDAPVTRYVPALQPTLPAGQPEAPTVRMLLSMAGGLPTDDPWADRQESLSNAAFHAVLRAGIRFVTAPGTRYEYSNLGYALLGQVIEVVSGQSYPDFVTDNLLKPLGLDETVFDPATVPPGMLATGFRKVDSDWQPLPFTGPGAFSAIGGVVTTTGDLARWAGWLCAAFHPNGSDSGPLSAASRREMQRIQCPIALEPTDAVRLKGYGFGLVVEHSPQFGPIISHSGGYPGFSSHMRWNPQTGFGVVAFENATYSGAWEPATKALDMLLNATTEASTSEPTPPAAIGELAAGLLRLLLEDWDDETADDVFLENVAMDRPYPERAQELASLRERAGTVNPDEASVVPTDPGGADSGFGRFELRVPCTAGEIVASVLCGPPEPMRIQSITWRL</sequence>
<evidence type="ECO:0000313" key="2">
    <source>
        <dbReference type="EMBL" id="PSJ62800.1"/>
    </source>
</evidence>
<reference evidence="2 3" key="1">
    <citation type="submission" date="2018-03" db="EMBL/GenBank/DDBJ databases">
        <title>The draft genome of Mesorhizobium soli JCM 19897.</title>
        <authorList>
            <person name="Li L."/>
            <person name="Liu L."/>
            <person name="Liang L."/>
            <person name="Wang T."/>
            <person name="Zhang X."/>
        </authorList>
    </citation>
    <scope>NUCLEOTIDE SEQUENCE [LARGE SCALE GENOMIC DNA]</scope>
    <source>
        <strain evidence="2 3">JCM 19897</strain>
    </source>
</reference>
<evidence type="ECO:0000313" key="3">
    <source>
        <dbReference type="Proteomes" id="UP000240653"/>
    </source>
</evidence>
<dbReference type="GO" id="GO:0016787">
    <property type="term" value="F:hydrolase activity"/>
    <property type="evidence" value="ECO:0007669"/>
    <property type="project" value="UniProtKB-KW"/>
</dbReference>
<dbReference type="AlphaFoldDB" id="A0A2P7SJY9"/>
<dbReference type="InterPro" id="IPR050491">
    <property type="entry name" value="AmpC-like"/>
</dbReference>
<name>A0A2P7SJY9_9HYPH</name>
<dbReference type="Pfam" id="PF00144">
    <property type="entry name" value="Beta-lactamase"/>
    <property type="match status" value="1"/>
</dbReference>
<gene>
    <name evidence="2" type="ORF">C7I85_04205</name>
</gene>
<dbReference type="PANTHER" id="PTHR46825">
    <property type="entry name" value="D-ALANYL-D-ALANINE-CARBOXYPEPTIDASE/ENDOPEPTIDASE AMPH"/>
    <property type="match status" value="1"/>
</dbReference>
<comment type="caution">
    <text evidence="2">The sequence shown here is derived from an EMBL/GenBank/DDBJ whole genome shotgun (WGS) entry which is preliminary data.</text>
</comment>
<protein>
    <submittedName>
        <fullName evidence="2">Serine hydrolase</fullName>
    </submittedName>
</protein>
<dbReference type="InterPro" id="IPR001466">
    <property type="entry name" value="Beta-lactam-related"/>
</dbReference>
<dbReference type="OrthoDB" id="5377431at2"/>
<evidence type="ECO:0000259" key="1">
    <source>
        <dbReference type="Pfam" id="PF00144"/>
    </source>
</evidence>
<keyword evidence="2" id="KW-0378">Hydrolase</keyword>
<proteinExistence type="predicted"/>
<keyword evidence="3" id="KW-1185">Reference proteome</keyword>
<dbReference type="EMBL" id="PXYL01000002">
    <property type="protein sequence ID" value="PSJ62800.1"/>
    <property type="molecule type" value="Genomic_DNA"/>
</dbReference>
<dbReference type="PANTHER" id="PTHR46825:SF7">
    <property type="entry name" value="D-ALANYL-D-ALANINE CARBOXYPEPTIDASE"/>
    <property type="match status" value="1"/>
</dbReference>
<feature type="domain" description="Beta-lactamase-related" evidence="1">
    <location>
        <begin position="18"/>
        <end position="345"/>
    </location>
</feature>
<dbReference type="Gene3D" id="3.40.710.10">
    <property type="entry name" value="DD-peptidase/beta-lactamase superfamily"/>
    <property type="match status" value="1"/>
</dbReference>
<dbReference type="SUPFAM" id="SSF56601">
    <property type="entry name" value="beta-lactamase/transpeptidase-like"/>
    <property type="match status" value="1"/>
</dbReference>
<accession>A0A2P7SJY9</accession>
<dbReference type="RefSeq" id="WP_106722701.1">
    <property type="nucleotide sequence ID" value="NZ_PXYL01000002.1"/>
</dbReference>
<dbReference type="InterPro" id="IPR012338">
    <property type="entry name" value="Beta-lactam/transpept-like"/>
</dbReference>
<organism evidence="2 3">
    <name type="scientific">Pseudaminobacter soli</name>
    <name type="common">ex Li et al. 2025</name>
    <dbReference type="NCBI Taxonomy" id="1295366"/>
    <lineage>
        <taxon>Bacteria</taxon>
        <taxon>Pseudomonadati</taxon>
        <taxon>Pseudomonadota</taxon>
        <taxon>Alphaproteobacteria</taxon>
        <taxon>Hyphomicrobiales</taxon>
        <taxon>Phyllobacteriaceae</taxon>
        <taxon>Pseudaminobacter</taxon>
    </lineage>
</organism>